<dbReference type="AlphaFoldDB" id="A0AAV5HUL0"/>
<protein>
    <recommendedName>
        <fullName evidence="1">RNase H type-1 domain-containing protein</fullName>
    </recommendedName>
</protein>
<organism evidence="2 3">
    <name type="scientific">Rubroshorea leprosula</name>
    <dbReference type="NCBI Taxonomy" id="152421"/>
    <lineage>
        <taxon>Eukaryota</taxon>
        <taxon>Viridiplantae</taxon>
        <taxon>Streptophyta</taxon>
        <taxon>Embryophyta</taxon>
        <taxon>Tracheophyta</taxon>
        <taxon>Spermatophyta</taxon>
        <taxon>Magnoliopsida</taxon>
        <taxon>eudicotyledons</taxon>
        <taxon>Gunneridae</taxon>
        <taxon>Pentapetalae</taxon>
        <taxon>rosids</taxon>
        <taxon>malvids</taxon>
        <taxon>Malvales</taxon>
        <taxon>Dipterocarpaceae</taxon>
        <taxon>Rubroshorea</taxon>
    </lineage>
</organism>
<dbReference type="InterPro" id="IPR036397">
    <property type="entry name" value="RNaseH_sf"/>
</dbReference>
<reference evidence="2 3" key="1">
    <citation type="journal article" date="2021" name="Commun. Biol.">
        <title>The genome of Shorea leprosula (Dipterocarpaceae) highlights the ecological relevance of drought in aseasonal tropical rainforests.</title>
        <authorList>
            <person name="Ng K.K.S."/>
            <person name="Kobayashi M.J."/>
            <person name="Fawcett J.A."/>
            <person name="Hatakeyama M."/>
            <person name="Paape T."/>
            <person name="Ng C.H."/>
            <person name="Ang C.C."/>
            <person name="Tnah L.H."/>
            <person name="Lee C.T."/>
            <person name="Nishiyama T."/>
            <person name="Sese J."/>
            <person name="O'Brien M.J."/>
            <person name="Copetti D."/>
            <person name="Mohd Noor M.I."/>
            <person name="Ong R.C."/>
            <person name="Putra M."/>
            <person name="Sireger I.Z."/>
            <person name="Indrioko S."/>
            <person name="Kosugi Y."/>
            <person name="Izuno A."/>
            <person name="Isagi Y."/>
            <person name="Lee S.L."/>
            <person name="Shimizu K.K."/>
        </authorList>
    </citation>
    <scope>NUCLEOTIDE SEQUENCE [LARGE SCALE GENOMIC DNA]</scope>
    <source>
        <strain evidence="2">214</strain>
    </source>
</reference>
<dbReference type="SUPFAM" id="SSF53098">
    <property type="entry name" value="Ribonuclease H-like"/>
    <property type="match status" value="1"/>
</dbReference>
<dbReference type="InterPro" id="IPR002156">
    <property type="entry name" value="RNaseH_domain"/>
</dbReference>
<dbReference type="GO" id="GO:0004523">
    <property type="term" value="F:RNA-DNA hybrid ribonuclease activity"/>
    <property type="evidence" value="ECO:0007669"/>
    <property type="project" value="InterPro"/>
</dbReference>
<dbReference type="InterPro" id="IPR012337">
    <property type="entry name" value="RNaseH-like_sf"/>
</dbReference>
<dbReference type="PANTHER" id="PTHR34023:SF4">
    <property type="entry name" value="RNASE H TYPE-1 DOMAIN-CONTAINING PROTEIN"/>
    <property type="match status" value="1"/>
</dbReference>
<keyword evidence="3" id="KW-1185">Reference proteome</keyword>
<dbReference type="CDD" id="cd06222">
    <property type="entry name" value="RNase_H_like"/>
    <property type="match status" value="1"/>
</dbReference>
<dbReference type="EMBL" id="BPVZ01000003">
    <property type="protein sequence ID" value="GKU89219.1"/>
    <property type="molecule type" value="Genomic_DNA"/>
</dbReference>
<proteinExistence type="predicted"/>
<evidence type="ECO:0000313" key="2">
    <source>
        <dbReference type="EMBL" id="GKU89219.1"/>
    </source>
</evidence>
<dbReference type="GO" id="GO:0003676">
    <property type="term" value="F:nucleic acid binding"/>
    <property type="evidence" value="ECO:0007669"/>
    <property type="project" value="InterPro"/>
</dbReference>
<dbReference type="Pfam" id="PF13456">
    <property type="entry name" value="RVT_3"/>
    <property type="match status" value="1"/>
</dbReference>
<evidence type="ECO:0000313" key="3">
    <source>
        <dbReference type="Proteomes" id="UP001054252"/>
    </source>
</evidence>
<comment type="caution">
    <text evidence="2">The sequence shown here is derived from an EMBL/GenBank/DDBJ whole genome shotgun (WGS) entry which is preliminary data.</text>
</comment>
<feature type="domain" description="RNase H type-1" evidence="1">
    <location>
        <begin position="32"/>
        <end position="96"/>
    </location>
</feature>
<dbReference type="Proteomes" id="UP001054252">
    <property type="component" value="Unassembled WGS sequence"/>
</dbReference>
<accession>A0AAV5HUL0</accession>
<dbReference type="Gene3D" id="3.30.420.10">
    <property type="entry name" value="Ribonuclease H-like superfamily/Ribonuclease H"/>
    <property type="match status" value="1"/>
</dbReference>
<dbReference type="PANTHER" id="PTHR34023">
    <property type="entry name" value="RNASE H DOMAIN-CONTAINING PROTEIN"/>
    <property type="match status" value="1"/>
</dbReference>
<sequence length="131" mass="14549">MDFPEELDCHLSCLQNCGPLEMASNLLSPESRNFSHLLIETDSFTAVNLSSKDPIDNHPLSSLVFDCRDLLRCIPHVKISHVMRESNMAADILAKMGHDMTEDFVAFESVSQPLINACIADIVGVEFPRTS</sequence>
<gene>
    <name evidence="2" type="ORF">SLEP1_g3385</name>
</gene>
<name>A0AAV5HUL0_9ROSI</name>
<evidence type="ECO:0000259" key="1">
    <source>
        <dbReference type="Pfam" id="PF13456"/>
    </source>
</evidence>
<dbReference type="InterPro" id="IPR044730">
    <property type="entry name" value="RNase_H-like_dom_plant"/>
</dbReference>